<feature type="transmembrane region" description="Helical" evidence="6">
    <location>
        <begin position="72"/>
        <end position="89"/>
    </location>
</feature>
<dbReference type="Pfam" id="PF01810">
    <property type="entry name" value="LysE"/>
    <property type="match status" value="1"/>
</dbReference>
<feature type="transmembrane region" description="Helical" evidence="6">
    <location>
        <begin position="6"/>
        <end position="26"/>
    </location>
</feature>
<dbReference type="OrthoDB" id="1451945at2"/>
<feature type="transmembrane region" description="Helical" evidence="6">
    <location>
        <begin position="181"/>
        <end position="199"/>
    </location>
</feature>
<evidence type="ECO:0000256" key="5">
    <source>
        <dbReference type="ARBA" id="ARBA00023136"/>
    </source>
</evidence>
<sequence>MLAAVSLGVLSSFFGFAAPGMLNITASKISVDYNKNHAFKFVLAVSLVTVLQSLVAIYLVRISSESSGILSMIQKFSIAIFLLLSFYFFRKSYQEQKQTSQKSDVKKPFLYGLILASANMFAIPFFYGVFLLYASKNGFFKEISDFTLLVFGVLLGFHLIFGSYVILASKMKSRIAKISKYLNLVLASLTGLVAIVSLIKLL</sequence>
<evidence type="ECO:0000256" key="2">
    <source>
        <dbReference type="ARBA" id="ARBA00022475"/>
    </source>
</evidence>
<dbReference type="Proteomes" id="UP000323136">
    <property type="component" value="Unassembled WGS sequence"/>
</dbReference>
<keyword evidence="5 6" id="KW-0472">Membrane</keyword>
<dbReference type="AlphaFoldDB" id="A0A5S5DVG1"/>
<comment type="caution">
    <text evidence="7">The sequence shown here is derived from an EMBL/GenBank/DDBJ whole genome shotgun (WGS) entry which is preliminary data.</text>
</comment>
<dbReference type="GO" id="GO:0006865">
    <property type="term" value="P:amino acid transport"/>
    <property type="evidence" value="ECO:0007669"/>
    <property type="project" value="InterPro"/>
</dbReference>
<evidence type="ECO:0000256" key="1">
    <source>
        <dbReference type="ARBA" id="ARBA00004651"/>
    </source>
</evidence>
<feature type="transmembrane region" description="Helical" evidence="6">
    <location>
        <begin position="146"/>
        <end position="169"/>
    </location>
</feature>
<reference evidence="7 8" key="1">
    <citation type="submission" date="2019-07" db="EMBL/GenBank/DDBJ databases">
        <title>Genomic Encyclopedia of Type Strains, Phase IV (KMG-IV): sequencing the most valuable type-strain genomes for metagenomic binning, comparative biology and taxonomic classification.</title>
        <authorList>
            <person name="Goeker M."/>
        </authorList>
    </citation>
    <scope>NUCLEOTIDE SEQUENCE [LARGE SCALE GENOMIC DNA]</scope>
    <source>
        <strain evidence="7 8">DSM 18961</strain>
    </source>
</reference>
<protein>
    <submittedName>
        <fullName evidence="7">Threonine/homoserine/homoserine lactone efflux protein</fullName>
    </submittedName>
</protein>
<feature type="transmembrane region" description="Helical" evidence="6">
    <location>
        <begin position="109"/>
        <end position="134"/>
    </location>
</feature>
<keyword evidence="3 6" id="KW-0812">Transmembrane</keyword>
<dbReference type="InterPro" id="IPR001123">
    <property type="entry name" value="LeuE-type"/>
</dbReference>
<feature type="transmembrane region" description="Helical" evidence="6">
    <location>
        <begin position="38"/>
        <end position="60"/>
    </location>
</feature>
<evidence type="ECO:0000313" key="7">
    <source>
        <dbReference type="EMBL" id="TYP99704.1"/>
    </source>
</evidence>
<evidence type="ECO:0000256" key="4">
    <source>
        <dbReference type="ARBA" id="ARBA00022989"/>
    </source>
</evidence>
<gene>
    <name evidence="7" type="ORF">C7447_101308</name>
</gene>
<proteinExistence type="predicted"/>
<keyword evidence="8" id="KW-1185">Reference proteome</keyword>
<dbReference type="GO" id="GO:0005886">
    <property type="term" value="C:plasma membrane"/>
    <property type="evidence" value="ECO:0007669"/>
    <property type="project" value="UniProtKB-SubCell"/>
</dbReference>
<accession>A0A5S5DVG1</accession>
<organism evidence="7 8">
    <name type="scientific">Tenacibaculum adriaticum</name>
    <dbReference type="NCBI Taxonomy" id="413713"/>
    <lineage>
        <taxon>Bacteria</taxon>
        <taxon>Pseudomonadati</taxon>
        <taxon>Bacteroidota</taxon>
        <taxon>Flavobacteriia</taxon>
        <taxon>Flavobacteriales</taxon>
        <taxon>Flavobacteriaceae</taxon>
        <taxon>Tenacibaculum</taxon>
    </lineage>
</organism>
<dbReference type="RefSeq" id="WP_148868412.1">
    <property type="nucleotide sequence ID" value="NZ_VNIA01000001.1"/>
</dbReference>
<dbReference type="EMBL" id="VNIA01000001">
    <property type="protein sequence ID" value="TYP99704.1"/>
    <property type="molecule type" value="Genomic_DNA"/>
</dbReference>
<comment type="subcellular location">
    <subcellularLocation>
        <location evidence="1">Cell membrane</location>
        <topology evidence="1">Multi-pass membrane protein</topology>
    </subcellularLocation>
</comment>
<keyword evidence="4 6" id="KW-1133">Transmembrane helix</keyword>
<name>A0A5S5DVG1_9FLAO</name>
<evidence type="ECO:0000256" key="6">
    <source>
        <dbReference type="SAM" id="Phobius"/>
    </source>
</evidence>
<keyword evidence="2" id="KW-1003">Cell membrane</keyword>
<evidence type="ECO:0000256" key="3">
    <source>
        <dbReference type="ARBA" id="ARBA00022692"/>
    </source>
</evidence>
<evidence type="ECO:0000313" key="8">
    <source>
        <dbReference type="Proteomes" id="UP000323136"/>
    </source>
</evidence>